<keyword evidence="3" id="KW-1185">Reference proteome</keyword>
<proteinExistence type="predicted"/>
<sequence>DVEKRVALSGIIDFSSPFIYACLIDCYFEWEYLEHSSISSANGDIEKVIVYWESSICCQGRGPGLADACHSMLTPVKLSSHL</sequence>
<comment type="caution">
    <text evidence="2">The sequence shown here is derived from an EMBL/GenBank/DDBJ whole genome shotgun (WGS) entry which is preliminary data.</text>
</comment>
<accession>A0A4Y2L2A3</accession>
<dbReference type="Proteomes" id="UP000499080">
    <property type="component" value="Unassembled WGS sequence"/>
</dbReference>
<dbReference type="EMBL" id="BGPR01274933">
    <property type="protein sequence ID" value="GBN08591.1"/>
    <property type="molecule type" value="Genomic_DNA"/>
</dbReference>
<dbReference type="EMBL" id="BGPR01274960">
    <property type="protein sequence ID" value="GBN08662.1"/>
    <property type="molecule type" value="Genomic_DNA"/>
</dbReference>
<evidence type="ECO:0000313" key="1">
    <source>
        <dbReference type="EMBL" id="GBN08591.1"/>
    </source>
</evidence>
<feature type="non-terminal residue" evidence="2">
    <location>
        <position position="1"/>
    </location>
</feature>
<evidence type="ECO:0000313" key="3">
    <source>
        <dbReference type="Proteomes" id="UP000499080"/>
    </source>
</evidence>
<gene>
    <name evidence="2" type="ORF">AVEN_113399_1</name>
    <name evidence="1" type="ORF">AVEN_46318_1</name>
</gene>
<evidence type="ECO:0000313" key="2">
    <source>
        <dbReference type="EMBL" id="GBN08662.1"/>
    </source>
</evidence>
<dbReference type="AlphaFoldDB" id="A0A4Y2L2A3"/>
<reference evidence="2 3" key="1">
    <citation type="journal article" date="2019" name="Sci. Rep.">
        <title>Orb-weaving spider Araneus ventricosus genome elucidates the spidroin gene catalogue.</title>
        <authorList>
            <person name="Kono N."/>
            <person name="Nakamura H."/>
            <person name="Ohtoshi R."/>
            <person name="Moran D.A.P."/>
            <person name="Shinohara A."/>
            <person name="Yoshida Y."/>
            <person name="Fujiwara M."/>
            <person name="Mori M."/>
            <person name="Tomita M."/>
            <person name="Arakawa K."/>
        </authorList>
    </citation>
    <scope>NUCLEOTIDE SEQUENCE [LARGE SCALE GENOMIC DNA]</scope>
</reference>
<organism evidence="2 3">
    <name type="scientific">Araneus ventricosus</name>
    <name type="common">Orbweaver spider</name>
    <name type="synonym">Epeira ventricosa</name>
    <dbReference type="NCBI Taxonomy" id="182803"/>
    <lineage>
        <taxon>Eukaryota</taxon>
        <taxon>Metazoa</taxon>
        <taxon>Ecdysozoa</taxon>
        <taxon>Arthropoda</taxon>
        <taxon>Chelicerata</taxon>
        <taxon>Arachnida</taxon>
        <taxon>Araneae</taxon>
        <taxon>Araneomorphae</taxon>
        <taxon>Entelegynae</taxon>
        <taxon>Araneoidea</taxon>
        <taxon>Araneidae</taxon>
        <taxon>Araneus</taxon>
    </lineage>
</organism>
<name>A0A4Y2L2A3_ARAVE</name>
<protein>
    <submittedName>
        <fullName evidence="2">Uncharacterized protein</fullName>
    </submittedName>
</protein>